<name>A0ABQ9ZC65_9CRUS</name>
<gene>
    <name evidence="1" type="ORF">OUZ56_019267</name>
</gene>
<dbReference type="Proteomes" id="UP001234178">
    <property type="component" value="Unassembled WGS sequence"/>
</dbReference>
<sequence length="70" mass="8401">MKITNVVTSVTHEYEFTEWKRSDLIKTKQKLLTRRETCTARGISQFKKEKNNRKKEDDFELVTFQNHPVV</sequence>
<keyword evidence="2" id="KW-1185">Reference proteome</keyword>
<proteinExistence type="predicted"/>
<evidence type="ECO:0000313" key="2">
    <source>
        <dbReference type="Proteomes" id="UP001234178"/>
    </source>
</evidence>
<reference evidence="1 2" key="1">
    <citation type="journal article" date="2023" name="Nucleic Acids Res.">
        <title>The hologenome of Daphnia magna reveals possible DNA methylation and microbiome-mediated evolution of the host genome.</title>
        <authorList>
            <person name="Chaturvedi A."/>
            <person name="Li X."/>
            <person name="Dhandapani V."/>
            <person name="Marshall H."/>
            <person name="Kissane S."/>
            <person name="Cuenca-Cambronero M."/>
            <person name="Asole G."/>
            <person name="Calvet F."/>
            <person name="Ruiz-Romero M."/>
            <person name="Marangio P."/>
            <person name="Guigo R."/>
            <person name="Rago D."/>
            <person name="Mirbahai L."/>
            <person name="Eastwood N."/>
            <person name="Colbourne J.K."/>
            <person name="Zhou J."/>
            <person name="Mallon E."/>
            <person name="Orsini L."/>
        </authorList>
    </citation>
    <scope>NUCLEOTIDE SEQUENCE [LARGE SCALE GENOMIC DNA]</scope>
    <source>
        <strain evidence="1">LRV0_1</strain>
    </source>
</reference>
<accession>A0ABQ9ZC65</accession>
<organism evidence="1 2">
    <name type="scientific">Daphnia magna</name>
    <dbReference type="NCBI Taxonomy" id="35525"/>
    <lineage>
        <taxon>Eukaryota</taxon>
        <taxon>Metazoa</taxon>
        <taxon>Ecdysozoa</taxon>
        <taxon>Arthropoda</taxon>
        <taxon>Crustacea</taxon>
        <taxon>Branchiopoda</taxon>
        <taxon>Diplostraca</taxon>
        <taxon>Cladocera</taxon>
        <taxon>Anomopoda</taxon>
        <taxon>Daphniidae</taxon>
        <taxon>Daphnia</taxon>
    </lineage>
</organism>
<dbReference type="EMBL" id="JAOYFB010000003">
    <property type="protein sequence ID" value="KAK4010120.1"/>
    <property type="molecule type" value="Genomic_DNA"/>
</dbReference>
<protein>
    <submittedName>
        <fullName evidence="1">Uncharacterized protein</fullName>
    </submittedName>
</protein>
<evidence type="ECO:0000313" key="1">
    <source>
        <dbReference type="EMBL" id="KAK4010120.1"/>
    </source>
</evidence>
<comment type="caution">
    <text evidence="1">The sequence shown here is derived from an EMBL/GenBank/DDBJ whole genome shotgun (WGS) entry which is preliminary data.</text>
</comment>